<dbReference type="PANTHER" id="PTHR44688:SF16">
    <property type="entry name" value="DNA-BINDING TRANSCRIPTIONAL ACTIVATOR DEVR_DOSR"/>
    <property type="match status" value="1"/>
</dbReference>
<dbReference type="EMBL" id="WHUV01000005">
    <property type="protein sequence ID" value="MQA56758.1"/>
    <property type="molecule type" value="Genomic_DNA"/>
</dbReference>
<dbReference type="Proteomes" id="UP000486534">
    <property type="component" value="Unassembled WGS sequence"/>
</dbReference>
<organism evidence="5 6">
    <name type="scientific">Pseudomonas piscis</name>
    <dbReference type="NCBI Taxonomy" id="2614538"/>
    <lineage>
        <taxon>Bacteria</taxon>
        <taxon>Pseudomonadati</taxon>
        <taxon>Pseudomonadota</taxon>
        <taxon>Gammaproteobacteria</taxon>
        <taxon>Pseudomonadales</taxon>
        <taxon>Pseudomonadaceae</taxon>
        <taxon>Pseudomonas</taxon>
    </lineage>
</organism>
<evidence type="ECO:0000313" key="6">
    <source>
        <dbReference type="Proteomes" id="UP000486534"/>
    </source>
</evidence>
<protein>
    <submittedName>
        <fullName evidence="5">LuxR family transcriptional regulator</fullName>
    </submittedName>
</protein>
<name>A0A7X1U762_9PSED</name>
<proteinExistence type="predicted"/>
<dbReference type="InterPro" id="IPR000792">
    <property type="entry name" value="Tscrpt_reg_LuxR_C"/>
</dbReference>
<evidence type="ECO:0000313" key="5">
    <source>
        <dbReference type="EMBL" id="MQA56758.1"/>
    </source>
</evidence>
<comment type="caution">
    <text evidence="5">The sequence shown here is derived from an EMBL/GenBank/DDBJ whole genome shotgun (WGS) entry which is preliminary data.</text>
</comment>
<keyword evidence="2" id="KW-0238">DNA-binding</keyword>
<dbReference type="GO" id="GO:0003677">
    <property type="term" value="F:DNA binding"/>
    <property type="evidence" value="ECO:0007669"/>
    <property type="project" value="UniProtKB-KW"/>
</dbReference>
<dbReference type="PRINTS" id="PR00038">
    <property type="entry name" value="HTHLUXR"/>
</dbReference>
<keyword evidence="1" id="KW-0805">Transcription regulation</keyword>
<dbReference type="RefSeq" id="WP_152899334.1">
    <property type="nucleotide sequence ID" value="NZ_WHUV01000005.1"/>
</dbReference>
<dbReference type="InterPro" id="IPR016032">
    <property type="entry name" value="Sig_transdc_resp-reg_C-effctor"/>
</dbReference>
<dbReference type="CDD" id="cd06170">
    <property type="entry name" value="LuxR_C_like"/>
    <property type="match status" value="1"/>
</dbReference>
<dbReference type="PANTHER" id="PTHR44688">
    <property type="entry name" value="DNA-BINDING TRANSCRIPTIONAL ACTIVATOR DEVR_DOSR"/>
    <property type="match status" value="1"/>
</dbReference>
<dbReference type="PROSITE" id="PS50043">
    <property type="entry name" value="HTH_LUXR_2"/>
    <property type="match status" value="1"/>
</dbReference>
<evidence type="ECO:0000256" key="1">
    <source>
        <dbReference type="ARBA" id="ARBA00023015"/>
    </source>
</evidence>
<dbReference type="SUPFAM" id="SSF46894">
    <property type="entry name" value="C-terminal effector domain of the bipartite response regulators"/>
    <property type="match status" value="1"/>
</dbReference>
<dbReference type="GO" id="GO:0006355">
    <property type="term" value="P:regulation of DNA-templated transcription"/>
    <property type="evidence" value="ECO:0007669"/>
    <property type="project" value="InterPro"/>
</dbReference>
<evidence type="ECO:0000259" key="4">
    <source>
        <dbReference type="PROSITE" id="PS50043"/>
    </source>
</evidence>
<evidence type="ECO:0000256" key="3">
    <source>
        <dbReference type="ARBA" id="ARBA00023163"/>
    </source>
</evidence>
<sequence>MQLTKALAKWEMADWHQMLARLLENSAHPGFPDLLSYSLQSLLAHDNVVIKSYRAGCRPQILYEDYPAQHHERYIARYLDDIYRLDPVSCSIIDGRTSGILRINQRTCQLRDTDYYRHYYQELDLADEIGVLVPVDAQTTLVMSIGRRSRCLASTQELQALHNIYPILQHLLRSYSDQHRAPPSATSPLEQALATFAEQLLTPRERQVVRLMLQGNPGKLIARHLGISPGTVKVHRRNIYARLAVSSQMQLCDLFLKQASLPPALA</sequence>
<dbReference type="AlphaFoldDB" id="A0A7X1U762"/>
<evidence type="ECO:0000256" key="2">
    <source>
        <dbReference type="ARBA" id="ARBA00023125"/>
    </source>
</evidence>
<dbReference type="SMART" id="SM00421">
    <property type="entry name" value="HTH_LUXR"/>
    <property type="match status" value="1"/>
</dbReference>
<dbReference type="Gene3D" id="1.10.10.10">
    <property type="entry name" value="Winged helix-like DNA-binding domain superfamily/Winged helix DNA-binding domain"/>
    <property type="match status" value="1"/>
</dbReference>
<gene>
    <name evidence="5" type="ORF">GDH07_25890</name>
</gene>
<accession>A0A7X1U762</accession>
<feature type="domain" description="HTH luxR-type" evidence="4">
    <location>
        <begin position="194"/>
        <end position="259"/>
    </location>
</feature>
<reference evidence="5 6" key="1">
    <citation type="submission" date="2019-10" db="EMBL/GenBank/DDBJ databases">
        <title>Pseudomonas dajingensis sp. nov., isolated from the profound head ulcers of farmed Murray cod (Maccullochella peelii peelii).</title>
        <authorList>
            <person name="Liu Y."/>
        </authorList>
    </citation>
    <scope>NUCLEOTIDE SEQUENCE [LARGE SCALE GENOMIC DNA]</scope>
    <source>
        <strain evidence="5 6">MC042</strain>
    </source>
</reference>
<dbReference type="Pfam" id="PF00196">
    <property type="entry name" value="GerE"/>
    <property type="match status" value="1"/>
</dbReference>
<dbReference type="InterPro" id="IPR036388">
    <property type="entry name" value="WH-like_DNA-bd_sf"/>
</dbReference>
<keyword evidence="3" id="KW-0804">Transcription</keyword>